<sequence length="33" mass="3924">MKKIIIPRMNFFFALVLEKKFTLRGVNIANEKI</sequence>
<organism evidence="1 2">
    <name type="scientific">Xenorhabdus szentirmaii DSM 16338</name>
    <dbReference type="NCBI Taxonomy" id="1427518"/>
    <lineage>
        <taxon>Bacteria</taxon>
        <taxon>Pseudomonadati</taxon>
        <taxon>Pseudomonadota</taxon>
        <taxon>Gammaproteobacteria</taxon>
        <taxon>Enterobacterales</taxon>
        <taxon>Morganellaceae</taxon>
        <taxon>Xenorhabdus</taxon>
    </lineage>
</organism>
<proteinExistence type="predicted"/>
<accession>W1J002</accession>
<reference evidence="1" key="1">
    <citation type="submission" date="2013-11" db="EMBL/GenBank/DDBJ databases">
        <title>Draft genome sequence and annotation of the entomopathogenic bacteria, Xenorhabdus cabanillasi strain JM26 and Xenorhabdus szentirmai strain DSM 16338.</title>
        <authorList>
            <person name="Gualtieri M."/>
            <person name="Ogier J.C."/>
            <person name="Pages S."/>
            <person name="Givaudan A."/>
            <person name="Gaudriault S."/>
        </authorList>
    </citation>
    <scope>NUCLEOTIDE SEQUENCE [LARGE SCALE GENOMIC DNA]</scope>
    <source>
        <strain evidence="1">DSM 16338</strain>
    </source>
</reference>
<dbReference type="EMBL" id="CBXF010000088">
    <property type="protein sequence ID" value="CDL83211.1"/>
    <property type="molecule type" value="Genomic_DNA"/>
</dbReference>
<evidence type="ECO:0000313" key="2">
    <source>
        <dbReference type="Proteomes" id="UP000019202"/>
    </source>
</evidence>
<evidence type="ECO:0000313" key="1">
    <source>
        <dbReference type="EMBL" id="CDL83211.1"/>
    </source>
</evidence>
<keyword evidence="2" id="KW-1185">Reference proteome</keyword>
<comment type="caution">
    <text evidence="1">The sequence shown here is derived from an EMBL/GenBank/DDBJ whole genome shotgun (WGS) entry which is preliminary data.</text>
</comment>
<dbReference type="AlphaFoldDB" id="W1J002"/>
<dbReference type="Proteomes" id="UP000019202">
    <property type="component" value="Unassembled WGS sequence"/>
</dbReference>
<gene>
    <name evidence="1" type="ORF">XSR1_30065</name>
</gene>
<name>W1J002_9GAMM</name>
<protein>
    <submittedName>
        <fullName evidence="1">Uncharacterized protein</fullName>
    </submittedName>
</protein>